<evidence type="ECO:0000313" key="1">
    <source>
        <dbReference type="EMBL" id="CEH19286.1"/>
    </source>
</evidence>
<accession>A0A0P1BST7</accession>
<reference evidence="1 2" key="1">
    <citation type="submission" date="2014-09" db="EMBL/GenBank/DDBJ databases">
        <authorList>
            <person name="Magalhaes I.L.F."/>
            <person name="Oliveira U."/>
            <person name="Santos F.R."/>
            <person name="Vidigal T.H.D.A."/>
            <person name="Brescovit A.D."/>
            <person name="Santos A.J."/>
        </authorList>
    </citation>
    <scope>NUCLEOTIDE SEQUENCE [LARGE SCALE GENOMIC DNA]</scope>
</reference>
<name>A0A0P1BST7_9BASI</name>
<dbReference type="EMBL" id="CCYA01000290">
    <property type="protein sequence ID" value="CEH19286.1"/>
    <property type="molecule type" value="Genomic_DNA"/>
</dbReference>
<sequence length="66" mass="7159">MRPLTSFNLGISSFKYHHASFGSMYASYKKSTHSSGVTLIPPSGFSERMTVSAVQNGADTLPKSIF</sequence>
<keyword evidence="2" id="KW-1185">Reference proteome</keyword>
<proteinExistence type="predicted"/>
<protein>
    <submittedName>
        <fullName evidence="1">Uncharacterized protein</fullName>
    </submittedName>
</protein>
<dbReference type="Proteomes" id="UP000054845">
    <property type="component" value="Unassembled WGS sequence"/>
</dbReference>
<organism evidence="1 2">
    <name type="scientific">Ceraceosorus bombacis</name>
    <dbReference type="NCBI Taxonomy" id="401625"/>
    <lineage>
        <taxon>Eukaryota</taxon>
        <taxon>Fungi</taxon>
        <taxon>Dikarya</taxon>
        <taxon>Basidiomycota</taxon>
        <taxon>Ustilaginomycotina</taxon>
        <taxon>Exobasidiomycetes</taxon>
        <taxon>Ceraceosorales</taxon>
        <taxon>Ceraceosoraceae</taxon>
        <taxon>Ceraceosorus</taxon>
    </lineage>
</organism>
<evidence type="ECO:0000313" key="2">
    <source>
        <dbReference type="Proteomes" id="UP000054845"/>
    </source>
</evidence>
<dbReference type="AlphaFoldDB" id="A0A0P1BST7"/>